<dbReference type="InterPro" id="IPR050698">
    <property type="entry name" value="MBL"/>
</dbReference>
<organism evidence="2 3">
    <name type="scientific">Hoeflea ulvae</name>
    <dbReference type="NCBI Taxonomy" id="2983764"/>
    <lineage>
        <taxon>Bacteria</taxon>
        <taxon>Pseudomonadati</taxon>
        <taxon>Pseudomonadota</taxon>
        <taxon>Alphaproteobacteria</taxon>
        <taxon>Hyphomicrobiales</taxon>
        <taxon>Rhizobiaceae</taxon>
        <taxon>Hoeflea</taxon>
    </lineage>
</organism>
<evidence type="ECO:0000259" key="1">
    <source>
        <dbReference type="SMART" id="SM00849"/>
    </source>
</evidence>
<dbReference type="Proteomes" id="UP001081283">
    <property type="component" value="Unassembled WGS sequence"/>
</dbReference>
<name>A0ABT3YEF2_9HYPH</name>
<protein>
    <submittedName>
        <fullName evidence="2">MBL fold metallo-hydrolase</fullName>
    </submittedName>
</protein>
<evidence type="ECO:0000313" key="2">
    <source>
        <dbReference type="EMBL" id="MCY0094264.1"/>
    </source>
</evidence>
<gene>
    <name evidence="2" type="ORF">OEG82_09540</name>
</gene>
<proteinExistence type="predicted"/>
<dbReference type="RefSeq" id="WP_267612210.1">
    <property type="nucleotide sequence ID" value="NZ_JAOVZQ010000001.1"/>
</dbReference>
<dbReference type="EMBL" id="JAOVZQ010000001">
    <property type="protein sequence ID" value="MCY0094264.1"/>
    <property type="molecule type" value="Genomic_DNA"/>
</dbReference>
<feature type="domain" description="Metallo-beta-lactamase" evidence="1">
    <location>
        <begin position="13"/>
        <end position="204"/>
    </location>
</feature>
<dbReference type="PANTHER" id="PTHR11203:SF37">
    <property type="entry name" value="INTEGRATOR COMPLEX SUBUNIT 11"/>
    <property type="match status" value="1"/>
</dbReference>
<comment type="caution">
    <text evidence="2">The sequence shown here is derived from an EMBL/GenBank/DDBJ whole genome shotgun (WGS) entry which is preliminary data.</text>
</comment>
<dbReference type="SUPFAM" id="SSF56281">
    <property type="entry name" value="Metallo-hydrolase/oxidoreductase"/>
    <property type="match status" value="1"/>
</dbReference>
<dbReference type="PANTHER" id="PTHR11203">
    <property type="entry name" value="CLEAVAGE AND POLYADENYLATION SPECIFICITY FACTOR FAMILY MEMBER"/>
    <property type="match status" value="1"/>
</dbReference>
<evidence type="ECO:0000313" key="3">
    <source>
        <dbReference type="Proteomes" id="UP001081283"/>
    </source>
</evidence>
<dbReference type="Gene3D" id="3.60.15.10">
    <property type="entry name" value="Ribonuclease Z/Hydroxyacylglutathione hydrolase-like"/>
    <property type="match status" value="1"/>
</dbReference>
<sequence length="383" mass="40673">MQIDLYGGFGEKGRTSVGISDPETRILLDVGIKVGAAGRDYYPAIDAAAIAALDAVFVSHAHEDHIGGLSWLLSCGFRGPVFMTHETRGEADEMLAQYADPAHVRQFPIDPGQVRLFRPGDTLQVGRLSIATGRSGHVAGGVWFHVDDTRRQAVYCADVTPGSSVFVMDPVPSCDLILLDASYAADAVSGLQRRAEIEAWIAAHPGGCLLPVPASGKPLEIMAILPGRFAIHQSMREAIATQILARAAFAPATRELLQQQLALAVDWRDGEPFPDCPLLTVDGMGSAGPSVDAIGRAAAQDLPILLTGHIPDHTPARSCFDDGSASWIRLPTHPTRDENVAIWTSAGNPAALGHSCQHSGLAELQPFLPKLDVSAATGDHLEI</sequence>
<keyword evidence="3" id="KW-1185">Reference proteome</keyword>
<reference evidence="2" key="1">
    <citation type="submission" date="2022-10" db="EMBL/GenBank/DDBJ databases">
        <title>Hoeflea sp. J2-29, isolated from marine algae.</title>
        <authorList>
            <person name="Kristyanto S."/>
            <person name="Kim J.M."/>
            <person name="Jeon C.O."/>
        </authorList>
    </citation>
    <scope>NUCLEOTIDE SEQUENCE</scope>
    <source>
        <strain evidence="2">J2-29</strain>
    </source>
</reference>
<dbReference type="InterPro" id="IPR001279">
    <property type="entry name" value="Metallo-B-lactamas"/>
</dbReference>
<dbReference type="SMART" id="SM00849">
    <property type="entry name" value="Lactamase_B"/>
    <property type="match status" value="1"/>
</dbReference>
<accession>A0ABT3YEF2</accession>
<dbReference type="Pfam" id="PF12706">
    <property type="entry name" value="Lactamase_B_2"/>
    <property type="match status" value="1"/>
</dbReference>
<dbReference type="InterPro" id="IPR036866">
    <property type="entry name" value="RibonucZ/Hydroxyglut_hydro"/>
</dbReference>